<evidence type="ECO:0000313" key="1">
    <source>
        <dbReference type="EMBL" id="SPE18343.1"/>
    </source>
</evidence>
<reference evidence="2" key="1">
    <citation type="submission" date="2018-02" db="EMBL/GenBank/DDBJ databases">
        <authorList>
            <person name="Hausmann B."/>
        </authorList>
    </citation>
    <scope>NUCLEOTIDE SEQUENCE [LARGE SCALE GENOMIC DNA]</scope>
    <source>
        <strain evidence="2">Peat soil MAG SbA5</strain>
    </source>
</reference>
<dbReference type="AlphaFoldDB" id="A0A2N9L5B0"/>
<organism evidence="1 2">
    <name type="scientific">Candidatus Sulfuritelmatomonas gaucii</name>
    <dbReference type="NCBI Taxonomy" id="2043161"/>
    <lineage>
        <taxon>Bacteria</taxon>
        <taxon>Pseudomonadati</taxon>
        <taxon>Acidobacteriota</taxon>
        <taxon>Terriglobia</taxon>
        <taxon>Terriglobales</taxon>
        <taxon>Acidobacteriaceae</taxon>
        <taxon>Candidatus Sulfuritelmatomonas</taxon>
    </lineage>
</organism>
<protein>
    <submittedName>
        <fullName evidence="1">Uncharacterized protein</fullName>
    </submittedName>
</protein>
<dbReference type="AntiFam" id="ANF00012">
    <property type="entry name" value="tRNA translation"/>
</dbReference>
<sequence>MSKGHLGNDPQMTFNLIKILKLYGAPGEIRTPDLLIRSQSLYPAELRAHTRRLQGEA</sequence>
<dbReference type="EMBL" id="OKRB01000057">
    <property type="protein sequence ID" value="SPE18343.1"/>
    <property type="molecule type" value="Genomic_DNA"/>
</dbReference>
<gene>
    <name evidence="1" type="ORF">SBA5_150077</name>
</gene>
<accession>A0A2N9L5B0</accession>
<proteinExistence type="predicted"/>
<name>A0A2N9L5B0_9BACT</name>
<evidence type="ECO:0000313" key="2">
    <source>
        <dbReference type="Proteomes" id="UP000239735"/>
    </source>
</evidence>
<dbReference type="Proteomes" id="UP000239735">
    <property type="component" value="Unassembled WGS sequence"/>
</dbReference>